<reference evidence="2" key="1">
    <citation type="journal article" date="2014" name="Int. J. Syst. Evol. Microbiol.">
        <title>Complete genome of a new Firmicutes species belonging to the dominant human colonic microbiota ('Ruminococcus bicirculans') reveals two chromosomes and a selective capacity to utilize plant glucans.</title>
        <authorList>
            <consortium name="NISC Comparative Sequencing Program"/>
            <person name="Wegmann U."/>
            <person name="Louis P."/>
            <person name="Goesmann A."/>
            <person name="Henrissat B."/>
            <person name="Duncan S.H."/>
            <person name="Flint H.J."/>
        </authorList>
    </citation>
    <scope>NUCLEOTIDE SEQUENCE</scope>
    <source>
        <strain evidence="2">NBRC 112440</strain>
    </source>
</reference>
<evidence type="ECO:0000313" key="2">
    <source>
        <dbReference type="EMBL" id="MFC6592566.1"/>
    </source>
</evidence>
<keyword evidence="3" id="KW-1185">Reference proteome</keyword>
<reference evidence="2" key="3">
    <citation type="submission" date="2024-09" db="EMBL/GenBank/DDBJ databases">
        <authorList>
            <person name="Sun Q."/>
            <person name="Mori K."/>
        </authorList>
    </citation>
    <scope>NUCLEOTIDE SEQUENCE</scope>
    <source>
        <strain evidence="2">NBRC 112440</strain>
    </source>
</reference>
<name>A0ABW1YEK3_9DEIO</name>
<evidence type="ECO:0000313" key="1">
    <source>
        <dbReference type="EMBL" id="MFC6590608.1"/>
    </source>
</evidence>
<protein>
    <submittedName>
        <fullName evidence="2">Uncharacterized protein</fullName>
    </submittedName>
</protein>
<dbReference type="Proteomes" id="UP001596297">
    <property type="component" value="Unassembled WGS sequence"/>
</dbReference>
<gene>
    <name evidence="1" type="ORF">ACFP81_00155</name>
    <name evidence="2" type="ORF">ACFP81_11555</name>
</gene>
<accession>A0ABW1YEK3</accession>
<comment type="caution">
    <text evidence="2">The sequence shown here is derived from an EMBL/GenBank/DDBJ whole genome shotgun (WGS) entry which is preliminary data.</text>
</comment>
<dbReference type="EMBL" id="JBHSWD010000001">
    <property type="protein sequence ID" value="MFC6592566.1"/>
    <property type="molecule type" value="Genomic_DNA"/>
</dbReference>
<dbReference type="RefSeq" id="WP_380081631.1">
    <property type="nucleotide sequence ID" value="NZ_JBHSWD010000001.1"/>
</dbReference>
<proteinExistence type="predicted"/>
<evidence type="ECO:0000313" key="3">
    <source>
        <dbReference type="Proteomes" id="UP001596297"/>
    </source>
</evidence>
<reference evidence="3" key="2">
    <citation type="journal article" date="2019" name="Int. J. Syst. Evol. Microbiol.">
        <title>The Global Catalogue of Microorganisms (GCM) 10K type strain sequencing project: providing services to taxonomists for standard genome sequencing and annotation.</title>
        <authorList>
            <consortium name="The Broad Institute Genomics Platform"/>
            <consortium name="The Broad Institute Genome Sequencing Center for Infectious Disease"/>
            <person name="Wu L."/>
            <person name="Ma J."/>
        </authorList>
    </citation>
    <scope>NUCLEOTIDE SEQUENCE [LARGE SCALE GENOMIC DNA]</scope>
    <source>
        <strain evidence="3">CGMCC 1.15772</strain>
    </source>
</reference>
<dbReference type="EMBL" id="JBHSWD010000001">
    <property type="protein sequence ID" value="MFC6590608.1"/>
    <property type="molecule type" value="Genomic_DNA"/>
</dbReference>
<organism evidence="2 3">
    <name type="scientific">Deinococcus lacus</name>
    <dbReference type="NCBI Taxonomy" id="392561"/>
    <lineage>
        <taxon>Bacteria</taxon>
        <taxon>Thermotogati</taxon>
        <taxon>Deinococcota</taxon>
        <taxon>Deinococci</taxon>
        <taxon>Deinococcales</taxon>
        <taxon>Deinococcaceae</taxon>
        <taxon>Deinococcus</taxon>
    </lineage>
</organism>
<sequence length="141" mass="15540">MTAGGEVHQPLRWPEGLSDQTALPYSLWKVLDLVDGNRSAMTISTLSGYTPEQVLEALARAQQWAQRDQQLRRVVTPDVAAEVTDCLRAVMGPIANIIVEEALDELEPEPAVNTLLVRISGELSPQHLQSFAQLLQQRGLT</sequence>